<dbReference type="EMBL" id="JAENHL010000007">
    <property type="protein sequence ID" value="MBK1867470.1"/>
    <property type="molecule type" value="Genomic_DNA"/>
</dbReference>
<comment type="caution">
    <text evidence="1">The sequence shown here is derived from an EMBL/GenBank/DDBJ whole genome shotgun (WGS) entry which is preliminary data.</text>
</comment>
<keyword evidence="1" id="KW-0378">Hydrolase</keyword>
<protein>
    <submittedName>
        <fullName evidence="1">Aminoacyl-tRNA hydrolase</fullName>
        <ecNumber evidence="1">3.1.1.29</ecNumber>
    </submittedName>
</protein>
<proteinExistence type="predicted"/>
<evidence type="ECO:0000313" key="2">
    <source>
        <dbReference type="Proteomes" id="UP000616151"/>
    </source>
</evidence>
<organism evidence="1 2">
    <name type="scientific">Taklimakanibacter albus</name>
    <dbReference type="NCBI Taxonomy" id="2800327"/>
    <lineage>
        <taxon>Bacteria</taxon>
        <taxon>Pseudomonadati</taxon>
        <taxon>Pseudomonadota</taxon>
        <taxon>Alphaproteobacteria</taxon>
        <taxon>Hyphomicrobiales</taxon>
        <taxon>Aestuariivirgaceae</taxon>
        <taxon>Taklimakanibacter</taxon>
    </lineage>
</organism>
<dbReference type="Proteomes" id="UP000616151">
    <property type="component" value="Unassembled WGS sequence"/>
</dbReference>
<gene>
    <name evidence="1" type="ORF">JHL16_14025</name>
</gene>
<accession>A0ACC5R486</accession>
<reference evidence="1" key="1">
    <citation type="submission" date="2021-01" db="EMBL/GenBank/DDBJ databases">
        <authorList>
            <person name="Sun Q."/>
        </authorList>
    </citation>
    <scope>NUCLEOTIDE SEQUENCE</scope>
    <source>
        <strain evidence="1">YIM B02566</strain>
    </source>
</reference>
<evidence type="ECO:0000313" key="1">
    <source>
        <dbReference type="EMBL" id="MBK1867470.1"/>
    </source>
</evidence>
<sequence length="202" mass="22094">MLLLVGLGNPGSKYAGNRHNIGFMAVDSIVRRHGFGPWRKRFQGETAEGTLAGERILALKPLTYMNESGRAVGEAMRFYNLVPADVVVLHDEIDLPPAKVRVKTGGGSAGNNGIRSIDAHIGNDYHRVRLGVGKLDVKGMAHVHVLGDFSKADKQWLDPLIDTLADNADLLAKRDFATFQNRVHLALTPEPEKPKPGKKETE</sequence>
<dbReference type="EC" id="3.1.1.29" evidence="1"/>
<keyword evidence="2" id="KW-1185">Reference proteome</keyword>
<name>A0ACC5R486_9HYPH</name>